<dbReference type="InterPro" id="IPR020846">
    <property type="entry name" value="MFS_dom"/>
</dbReference>
<proteinExistence type="predicted"/>
<organism evidence="8 9">
    <name type="scientific">Lentinula edodes</name>
    <name type="common">Shiitake mushroom</name>
    <name type="synonym">Lentinus edodes</name>
    <dbReference type="NCBI Taxonomy" id="5353"/>
    <lineage>
        <taxon>Eukaryota</taxon>
        <taxon>Fungi</taxon>
        <taxon>Dikarya</taxon>
        <taxon>Basidiomycota</taxon>
        <taxon>Agaricomycotina</taxon>
        <taxon>Agaricomycetes</taxon>
        <taxon>Agaricomycetidae</taxon>
        <taxon>Agaricales</taxon>
        <taxon>Marasmiineae</taxon>
        <taxon>Omphalotaceae</taxon>
        <taxon>Lentinula</taxon>
    </lineage>
</organism>
<evidence type="ECO:0000313" key="8">
    <source>
        <dbReference type="EMBL" id="GAW08095.1"/>
    </source>
</evidence>
<dbReference type="SUPFAM" id="SSF103473">
    <property type="entry name" value="MFS general substrate transporter"/>
    <property type="match status" value="1"/>
</dbReference>
<reference evidence="8 9" key="1">
    <citation type="submission" date="2016-08" db="EMBL/GenBank/DDBJ databases">
        <authorList>
            <consortium name="Lentinula edodes genome sequencing consortium"/>
            <person name="Sakamoto Y."/>
            <person name="Nakade K."/>
            <person name="Sato S."/>
            <person name="Yoshida Y."/>
            <person name="Miyazaki K."/>
            <person name="Natsume S."/>
            <person name="Konno N."/>
        </authorList>
    </citation>
    <scope>NUCLEOTIDE SEQUENCE [LARGE SCALE GENOMIC DNA]</scope>
    <source>
        <strain evidence="8 9">NBRC 111202</strain>
    </source>
</reference>
<dbReference type="Gene3D" id="1.20.1250.20">
    <property type="entry name" value="MFS general substrate transporter like domains"/>
    <property type="match status" value="2"/>
</dbReference>
<feature type="transmembrane region" description="Helical" evidence="6">
    <location>
        <begin position="308"/>
        <end position="328"/>
    </location>
</feature>
<keyword evidence="3 6" id="KW-0812">Transmembrane</keyword>
<dbReference type="FunFam" id="1.20.1250.20:FF:000013">
    <property type="entry name" value="MFS general substrate transporter"/>
    <property type="match status" value="1"/>
</dbReference>
<dbReference type="PROSITE" id="PS50850">
    <property type="entry name" value="MFS"/>
    <property type="match status" value="1"/>
</dbReference>
<evidence type="ECO:0000256" key="3">
    <source>
        <dbReference type="ARBA" id="ARBA00022692"/>
    </source>
</evidence>
<dbReference type="InterPro" id="IPR036259">
    <property type="entry name" value="MFS_trans_sf"/>
</dbReference>
<keyword evidence="9" id="KW-1185">Reference proteome</keyword>
<name>A0A1Q3ELM4_LENED</name>
<feature type="domain" description="Major facilitator superfamily (MFS) profile" evidence="7">
    <location>
        <begin position="1"/>
        <end position="426"/>
    </location>
</feature>
<feature type="transmembrane region" description="Helical" evidence="6">
    <location>
        <begin position="367"/>
        <end position="388"/>
    </location>
</feature>
<comment type="caution">
    <text evidence="8">The sequence shown here is derived from an EMBL/GenBank/DDBJ whole genome shotgun (WGS) entry which is preliminary data.</text>
</comment>
<feature type="transmembrane region" description="Helical" evidence="6">
    <location>
        <begin position="243"/>
        <end position="265"/>
    </location>
</feature>
<dbReference type="Proteomes" id="UP000188533">
    <property type="component" value="Unassembled WGS sequence"/>
</dbReference>
<reference evidence="8 9" key="2">
    <citation type="submission" date="2017-02" db="EMBL/GenBank/DDBJ databases">
        <title>A genome survey and senescence transcriptome analysis in Lentinula edodes.</title>
        <authorList>
            <person name="Sakamoto Y."/>
            <person name="Nakade K."/>
            <person name="Sato S."/>
            <person name="Yoshida Y."/>
            <person name="Miyazaki K."/>
            <person name="Natsume S."/>
            <person name="Konno N."/>
        </authorList>
    </citation>
    <scope>NUCLEOTIDE SEQUENCE [LARGE SCALE GENOMIC DNA]</scope>
    <source>
        <strain evidence="8 9">NBRC 111202</strain>
    </source>
</reference>
<dbReference type="PANTHER" id="PTHR43791:SF6">
    <property type="entry name" value="TRANSPORTER, PUTATIVE (AFU_ORTHOLOGUE AFUA_1G16690)-RELATED"/>
    <property type="match status" value="1"/>
</dbReference>
<feature type="transmembrane region" description="Helical" evidence="6">
    <location>
        <begin position="400"/>
        <end position="417"/>
    </location>
</feature>
<evidence type="ECO:0000313" key="9">
    <source>
        <dbReference type="Proteomes" id="UP000188533"/>
    </source>
</evidence>
<feature type="transmembrane region" description="Helical" evidence="6">
    <location>
        <begin position="272"/>
        <end position="296"/>
    </location>
</feature>
<dbReference type="GO" id="GO:0022857">
    <property type="term" value="F:transmembrane transporter activity"/>
    <property type="evidence" value="ECO:0007669"/>
    <property type="project" value="InterPro"/>
</dbReference>
<dbReference type="Pfam" id="PF07690">
    <property type="entry name" value="MFS_1"/>
    <property type="match status" value="2"/>
</dbReference>
<keyword evidence="4 6" id="KW-1133">Transmembrane helix</keyword>
<keyword evidence="2" id="KW-0813">Transport</keyword>
<evidence type="ECO:0000256" key="1">
    <source>
        <dbReference type="ARBA" id="ARBA00004141"/>
    </source>
</evidence>
<feature type="transmembrane region" description="Helical" evidence="6">
    <location>
        <begin position="88"/>
        <end position="106"/>
    </location>
</feature>
<evidence type="ECO:0000256" key="4">
    <source>
        <dbReference type="ARBA" id="ARBA00022989"/>
    </source>
</evidence>
<dbReference type="AlphaFoldDB" id="A0A1Q3ELM4"/>
<dbReference type="GO" id="GO:0016020">
    <property type="term" value="C:membrane"/>
    <property type="evidence" value="ECO:0007669"/>
    <property type="project" value="UniProtKB-SubCell"/>
</dbReference>
<evidence type="ECO:0000256" key="5">
    <source>
        <dbReference type="ARBA" id="ARBA00023136"/>
    </source>
</evidence>
<feature type="transmembrane region" description="Helical" evidence="6">
    <location>
        <begin position="170"/>
        <end position="190"/>
    </location>
</feature>
<gene>
    <name evidence="8" type="ORF">LENED_010136</name>
</gene>
<dbReference type="InterPro" id="IPR011701">
    <property type="entry name" value="MFS"/>
</dbReference>
<dbReference type="EMBL" id="BDGU01000569">
    <property type="protein sequence ID" value="GAW08095.1"/>
    <property type="molecule type" value="Genomic_DNA"/>
</dbReference>
<evidence type="ECO:0000256" key="2">
    <source>
        <dbReference type="ARBA" id="ARBA00022448"/>
    </source>
</evidence>
<feature type="transmembrane region" description="Helical" evidence="6">
    <location>
        <begin position="27"/>
        <end position="46"/>
    </location>
</feature>
<feature type="transmembrane region" description="Helical" evidence="6">
    <location>
        <begin position="335"/>
        <end position="355"/>
    </location>
</feature>
<dbReference type="STRING" id="5353.A0A1Q3ELM4"/>
<protein>
    <submittedName>
        <fullName evidence="8">MFS general substrate transporter</fullName>
    </submittedName>
</protein>
<accession>A0A1Q3ELM4</accession>
<keyword evidence="5 6" id="KW-0472">Membrane</keyword>
<dbReference type="PANTHER" id="PTHR43791">
    <property type="entry name" value="PERMEASE-RELATED"/>
    <property type="match status" value="1"/>
</dbReference>
<sequence length="511" mass="56735">MVIQDRGNLANARLKGLQTDLNLNDTQYATCISVLFAGYILMQVPSTLIMNAIPKPRLFMATVVGLWGIISALTSLCDNFSDLVVCRFFLGFVEAAFYPSAVYYLSRWYTRKEVGFRIAFLNAGNMLAQGERCSSTSPSTVSRLQGLGGLFAAGILGGMENVKGIRGWRWLYIIEGSITVAFGLLLPFILADYPSSTNWLSDRERVIAQGRLVTDVGIIDNPENDEKSGSGIMRGVLMTISDIKVWALAFMYFTYIMGLSFASYMPTITATLGFSTTITLLLTFPPWAFATVYALANSWHSDRTGDKFWHIAGAYGFAILGYIVALTANTVSGKYVSLFGMCMGYSGGIIILGWISTSIPRPPIKRAASIAFINAFANIGQIPTSYLWPTRWGKRYWQSFTTEICLMALSLTIAFAYRQYLISQNEKLDRGEAEAYITDEEIVKQSADLVHATIQQEEVLVHSNSHKEDYSHTSLILTRHLEKGVYAYSIITLYLSCGFRSSRLTLKTSTQ</sequence>
<comment type="subcellular location">
    <subcellularLocation>
        <location evidence="1">Membrane</location>
        <topology evidence="1">Multi-pass membrane protein</topology>
    </subcellularLocation>
</comment>
<evidence type="ECO:0000256" key="6">
    <source>
        <dbReference type="SAM" id="Phobius"/>
    </source>
</evidence>
<dbReference type="FunFam" id="1.20.1250.20:FF:000057">
    <property type="entry name" value="MFS general substrate transporter"/>
    <property type="match status" value="1"/>
</dbReference>
<evidence type="ECO:0000259" key="7">
    <source>
        <dbReference type="PROSITE" id="PS50850"/>
    </source>
</evidence>